<feature type="non-terminal residue" evidence="7">
    <location>
        <position position="3266"/>
    </location>
</feature>
<keyword evidence="1" id="KW-0175">Coiled coil</keyword>
<dbReference type="VEuPathDB" id="PlasmoDB:PfML01_040005600"/>
<dbReference type="Gene3D" id="1.20.1310.20">
    <property type="entry name" value="Duffy-antigen binding domain"/>
    <property type="match status" value="7"/>
</dbReference>
<dbReference type="VEuPathDB" id="PlasmoDB:PfSN01_110052800"/>
<gene>
    <name evidence="7" type="primary">var</name>
</gene>
<dbReference type="InterPro" id="IPR042202">
    <property type="entry name" value="Duffy-ag-bd_sf"/>
</dbReference>
<dbReference type="VEuPathDB" id="PlasmoDB:PfNF166_000006800"/>
<feature type="domain" description="Duffy-antigen binding" evidence="4">
    <location>
        <begin position="1053"/>
        <end position="1206"/>
    </location>
</feature>
<dbReference type="VEuPathDB" id="PlasmoDB:PfDd2_070016300"/>
<sequence length="3266" mass="382656">DIVRGRDMFKSNDNVEKGLKAVFRKINNDLEKKKINNYDEDGPEYYKLREAWWTANRDQVWKALTCTAPDKANYFIYKSDSLLNFSSDRCGHNNNDGPPTNLDYVPQFLRWFDEWAEEFCRKRKIKLEKIKNACYNKQKEIYCSHNGYDCIKMSWKKDIEFRENYCTGCFSACSLYKIWIGKQKEEFEKQKEKYKNEIQKYVSETVRSNSNINEEYYKEFYKKLKDENYHTHENFLNFLKEGKYCKESVKDENNIDFNSGVDNTFSHSKDCKVCPYCGLDCVGTECTAKPEIYPDCVYNGAYDPPNGAESTEITVLYNDNEGDMSKKLSEFCSKVNKEDGENYQKWKCYYTNSEDIDCEMTSISQKDQKISDVKTFYNFFDLWVKNLLRDSIKWETELKGCINNTNVTDCKSVCNVNCECFDKWVKQKEKEWDSIKKLLKKKKNVSKKYYTNINKNFDIFFFRVMYELNNEEAKWNKLMENLRTKINSYKKNKRTKDSEGAIKVLFDHLKETATICKDNNTNEACVSSQNATTNPCAKSRDYNKHATVKQIAQYYKRKAYIQLNERAGRSALKGDATKGKYMSSLSEKRLYEICKITKDNSNAKREFSKHPCAGKDREKKLFELKDVWKTGTDVQMSHKDVFMPPRRQHFCTSNLEFLDTDYIPFIYYGAKVINDSFLGDVLLSAKSEADKIIDMYKEKNKLNGPKDPKEPKDPNDQETICRAIRYSFADLGDIIKGTDLWDKDSGEERTQRRLETVFGKIKKQFNGKYTHEEAKPPYRQLRADWWEANRDKVWEAMKCEISKLKDESVDESKSHCGYSDHTPLDDYVPQRLRWMTEWAEWYCKMQKEEYDKVQQSCEKCNVADGKCTQGNGECANCATKCKQYAQNVKKWEDQWKEIKQKYYELYQKATQNDDTSSNKDVDVVKFLSELYKANNVKSGANSDMYGTAAGYVHQEVSHMNCKEQKIFCDNTTSGNNKNYAFEPYPYDYKDKCNCKDDTRPQEKKKDDVCDMVKALIGRNDGNNSIGVCHPKNRDKKYPEWKCGDQSLVIDINTCMPPRRQKLCLYFVAHHNETPKINSPDHLREAFIKCAAAETFLSWQYYKSKHGNGASKLDEELKKGTIPPEFLRSMFYTYADYRDICLDTDISKKQNYVLKAQTKIDQIFPKINEQTPDEERKSWWTKHGPEVWEAMLCALEKASGTTGTLTTKYTYSTVTFSDNKTTLQEFAQRPQFFRWLTEWGEDFCKKRGEKVNELVQGCEKCTLGTDGKICEKNSEGCIKCAQECKEYEDWLKDWKQHYDKQKDKFKTDKTTYYDAKDSDHAYEYLKKQLTNIPCTNGTINGKCVYKCMDDKSISSTDDMPKSLDNEPQEVQGRCSCTPPPKACEIVQNIFDDKTGTHFIDACRLKYENGKELFTQWYCKTDSPSTTPPSPSPTSTCIPPRRQKLYVKPIESLGGTSTVDLRTAFIQSAAVETYFAWHKYKKDKEREDKEQNEETLYRVEQTTLDAKAQNELDDGTIPEDFKRQMFYTFGDYRDILIGKDMSNGKDMDSIKRNINMVFEKSGPKLSSAEKTPIEEQRKQWWNSNAKAIWEGMLCALSHDTKERTFKDEVHKKLTEHEKNKNTYGNVTITSVGLSGDNTVTDLSKFSEKPQFIRWLEEWGEEFCRKRTYKLEKIEKECRRDNGGRYCDGDGFECTEIGPSKKENITTFNCPSCGKSCRSYEQWINKKKDEFDKHKEKYRKEIDDHKSNSGNTYNKEFYTTLKGKYNTSTEFLQTLKRQYSNNNTEDSKIDFRKPNDTFKHAKNCAPCPVFGVECKGYVCSGAKEKKCNRKTFKDTDDIKNMEKLIEKGHMLVIDNSENTLPDDLNSVCDNTTIFNGIRNDEWSCAYACDYDVCELKTFKGDIYHKGNIKIRTLFKRWIENFLNDYNKIKEHLNPCMNNGKQTICTKGCGKNCECLQKWAEEKMTEWKKVRELYFKQYSGNNIEEVYEVNRFLGDLKPQTEVKKAIKPCKYINQLQDSKECIEPHLSGNKESTNKDVIEILIEKLQKKIDECKNQLDENPPNCDESLSPGDDETLDPPEEDTLDHKQSPEFCPNNIPEPAKPKSDSDILCDDNKQPKCDGFKTYNTNTFEPKKNLIGLGAQYHKAGRFYPNVYISPRVNQLCLKPLKELENSNEHMVDKSKLINVLTKCAYNEAKGLYKYYNDNKKTFENNGSTLSEKEITTYILEAMERSYADYGSIVKGDILWDYEDRKKIDEKIMNFAEKHNTSIEESRLAILDDDDVKRQKLWESIRTDVWKSMLCGHKDAIGGDTNSLSNGLDFCKLPTTDEEYPFLRWFVEWGQNFCIRRDQELKYLKKQCQNVMCNDSDESKKQACQTLCKKYQEFLINSKIQYETQKPEYDNLMSSIPKHRKKDAIEFLKEKCNAGFSCFKDVNENEHNKIFQYPSDEVKNLCTCTSTDTSKTTPTNCIEKAAYELQQKITKNIGNNSNNLKGYEVALFECRKGDHVVVDNNDFTKTIDKDKLNQYFPPNKYSCEPKEFNSFHVGKEWDCNNRNINLRDKNLCLPPRRQFMCMKKIEHISAKDVKDKKKLLQEVMEIAKEEGIRILRNYQEQNKTDFSEICDDMKYSFADLGDIIRGTDLWKVYPNYHTTERNLQNIFNNIHYNITEGGSKDKYKYDGRYFHELRNDWWNTNREAIWKAMTCCAPRSAYIYKKTNTGENIRSTDMYYYCGYTKEPPYDDYIPQRLRWMKEWGEYVCKTLNEKINDIKKECDKCKLNDRNCSIENDGNKCTNCKEKCREYTKLIQNLKSELDIQQEIYKELYTKIIDNGIRFTTDSDKEVIEFLKEVEKTGCDVKSFDKYLDKTSHCINYKFNEKEKEKETYAFNLNSNVFKEKCKCGITKDPLDKCPDKNTCTKYNSIKCFRKKHDDNAYWESTFVKDDKITIKKILVPPRRKNICLRIDESKFLRLRKEIKNFKNFICSSAFSETKRLKQVYKDDNNKLLQAMKYSFADIGNVVKGDDMMESPTNDYISKIFKGTKYSKTDGKTWWNENKYDIWESMLCAYKEAGGDTSNNQNCRFPSIESVSQFIRWFQEWTENFCTRRKELYDEVQNTCQSATCKTDGKIDKTECTEACEKYNNYILSKKIEYEIQKNKYDLEFKSIYHSKEAYEYFKEECNGKCECLSNHIDDDKKWKEPYESFDDSSYKSKCDCQKAQPIKPAQEDKKPEDSFPTKPNDLPPLRPSQPSDNTSDILARTIPFGIALALGSIAFLFMK</sequence>
<dbReference type="Pfam" id="PF05424">
    <property type="entry name" value="Duffy_binding"/>
    <property type="match status" value="7"/>
</dbReference>
<dbReference type="VEuPathDB" id="PlasmoDB:PfTG01_110055600"/>
<dbReference type="SUPFAM" id="SSF140924">
    <property type="entry name" value="Duffy binding domain-like"/>
    <property type="match status" value="9"/>
</dbReference>
<dbReference type="VEuPathDB" id="PlasmoDB:PfCD01_070035800"/>
<dbReference type="VEuPathDB" id="PlasmoDB:Pf7G8_020026900"/>
<dbReference type="VEuPathDB" id="PlasmoDB:PfIT_030029800"/>
<proteinExistence type="predicted"/>
<feature type="compositionally biased region" description="Basic and acidic residues" evidence="2">
    <location>
        <begin position="3212"/>
        <end position="3222"/>
    </location>
</feature>
<dbReference type="InterPro" id="IPR004258">
    <property type="entry name" value="DBL"/>
</dbReference>
<feature type="coiled-coil region" evidence="1">
    <location>
        <begin position="472"/>
        <end position="499"/>
    </location>
</feature>
<evidence type="ECO:0000259" key="4">
    <source>
        <dbReference type="Pfam" id="PF05424"/>
    </source>
</evidence>
<dbReference type="VEuPathDB" id="PlasmoDB:PfTG01_140005300"/>
<dbReference type="VEuPathDB" id="PlasmoDB:PfML01_060021400"/>
<feature type="domain" description="Duffy-antigen binding" evidence="4">
    <location>
        <begin position="2556"/>
        <end position="2740"/>
    </location>
</feature>
<dbReference type="VEuPathDB" id="PlasmoDB:PfKH02_060005800"/>
<dbReference type="VEuPathDB" id="PlasmoDB:PfIT_070017000"/>
<dbReference type="VEuPathDB" id="PlasmoDB:PfGB4_010005500"/>
<evidence type="ECO:0000259" key="6">
    <source>
        <dbReference type="Pfam" id="PF22672"/>
    </source>
</evidence>
<dbReference type="VEuPathDB" id="PlasmoDB:PfHB3_070016000"/>
<feature type="domain" description="Duffy-antigen binding" evidence="4">
    <location>
        <begin position="2940"/>
        <end position="3081"/>
    </location>
</feature>
<dbReference type="VEuPathDB" id="PlasmoDB:PF3D7_0400400"/>
<dbReference type="VEuPathDB" id="PlasmoDB:PfHB3_070015700"/>
<feature type="domain" description="Duffy-binding-like" evidence="6">
    <location>
        <begin position="114"/>
        <end position="269"/>
    </location>
</feature>
<dbReference type="VEuPathDB" id="PlasmoDB:Pf7G8-2_000006300"/>
<name>A0A191VZ17_PLAFA</name>
<feature type="coiled-coil region" evidence="1">
    <location>
        <begin position="2750"/>
        <end position="2817"/>
    </location>
</feature>
<dbReference type="VEuPathDB" id="PlasmoDB:PfHB3_060021800"/>
<feature type="domain" description="Duffy-binding-like" evidence="3">
    <location>
        <begin position="1910"/>
        <end position="2055"/>
    </location>
</feature>
<dbReference type="Pfam" id="PF18562">
    <property type="entry name" value="CIDR1_gamma"/>
    <property type="match status" value="1"/>
</dbReference>
<evidence type="ECO:0000256" key="2">
    <source>
        <dbReference type="SAM" id="MobiDB-lite"/>
    </source>
</evidence>
<feature type="domain" description="Duffy-antigen binding" evidence="4">
    <location>
        <begin position="1434"/>
        <end position="1610"/>
    </location>
</feature>
<evidence type="ECO:0000259" key="3">
    <source>
        <dbReference type="Pfam" id="PF03011"/>
    </source>
</evidence>
<feature type="domain" description="Duffy-binding-like" evidence="3">
    <location>
        <begin position="379"/>
        <end position="522"/>
    </location>
</feature>
<feature type="region of interest" description="Disordered" evidence="2">
    <location>
        <begin position="2050"/>
        <end position="2105"/>
    </location>
</feature>
<dbReference type="VEuPathDB" id="PlasmoDB:PfML01_040005500"/>
<dbReference type="GO" id="GO:0046789">
    <property type="term" value="F:host cell surface receptor binding"/>
    <property type="evidence" value="ECO:0007669"/>
    <property type="project" value="InterPro"/>
</dbReference>
<dbReference type="VEuPathDB" id="PlasmoDB:PfTG01_070005700"/>
<feature type="non-terminal residue" evidence="7">
    <location>
        <position position="1"/>
    </location>
</feature>
<dbReference type="VEuPathDB" id="PlasmoDB:PfNF135_140005700"/>
<evidence type="ECO:0000259" key="5">
    <source>
        <dbReference type="Pfam" id="PF18562"/>
    </source>
</evidence>
<organism evidence="7">
    <name type="scientific">Plasmodium falciparum</name>
    <name type="common">malaria parasite P. falciparum</name>
    <dbReference type="NCBI Taxonomy" id="5833"/>
    <lineage>
        <taxon>Eukaryota</taxon>
        <taxon>Sar</taxon>
        <taxon>Alveolata</taxon>
        <taxon>Apicomplexa</taxon>
        <taxon>Aconoidasida</taxon>
        <taxon>Haemosporida</taxon>
        <taxon>Plasmodiidae</taxon>
        <taxon>Plasmodium</taxon>
        <taxon>Plasmodium (Laverania)</taxon>
    </lineage>
</organism>
<dbReference type="VEuPathDB" id="PlasmoDB:PfDd2_090006100"/>
<feature type="domain" description="Duffy-binding-like" evidence="6">
    <location>
        <begin position="1237"/>
        <end position="1326"/>
    </location>
</feature>
<dbReference type="InterPro" id="IPR041480">
    <property type="entry name" value="CIDR1_gamma"/>
</dbReference>
<dbReference type="VEuPathDB" id="PlasmoDB:PfGA01_080036000"/>
<evidence type="ECO:0000256" key="1">
    <source>
        <dbReference type="SAM" id="Coils"/>
    </source>
</evidence>
<evidence type="ECO:0000313" key="7">
    <source>
        <dbReference type="EMBL" id="ANJ20955.1"/>
    </source>
</evidence>
<dbReference type="VEuPathDB" id="PlasmoDB:PfKH02_090005100"/>
<feature type="region of interest" description="Disordered" evidence="2">
    <location>
        <begin position="3208"/>
        <end position="3243"/>
    </location>
</feature>
<accession>A0A191VZ17</accession>
<dbReference type="VEuPathDB" id="PlasmoDB:PfKH01_020028200"/>
<feature type="domain" description="Cysteine-rich interdomain region 1 gamma" evidence="5">
    <location>
        <begin position="1846"/>
        <end position="1893"/>
    </location>
</feature>
<dbReference type="InterPro" id="IPR008602">
    <property type="entry name" value="Duffy-antigen-binding"/>
</dbReference>
<feature type="domain" description="Duffy-binding-like" evidence="6">
    <location>
        <begin position="2744"/>
        <end position="2886"/>
    </location>
</feature>
<feature type="domain" description="Duffy-binding-like" evidence="6">
    <location>
        <begin position="1655"/>
        <end position="1799"/>
    </location>
</feature>
<dbReference type="FunFam" id="1.20.58.1930:FF:000002">
    <property type="entry name" value="Erythrocyte membrane protein 1, PfEMP1"/>
    <property type="match status" value="1"/>
</dbReference>
<dbReference type="VEuPathDB" id="PlasmoDB:PfSD01_030030200"/>
<dbReference type="VEuPathDB" id="PlasmoDB:PfSD01_070060500"/>
<dbReference type="VEuPathDB" id="PlasmoDB:Pf7G8-2_000183600"/>
<feature type="domain" description="Duffy-antigen binding" evidence="4">
    <location>
        <begin position="2148"/>
        <end position="2324"/>
    </location>
</feature>
<feature type="domain" description="Duffy-antigen binding" evidence="4">
    <location>
        <begin position="1"/>
        <end position="110"/>
    </location>
</feature>
<feature type="compositionally biased region" description="Basic and acidic residues" evidence="2">
    <location>
        <begin position="2096"/>
        <end position="2105"/>
    </location>
</feature>
<dbReference type="Gene3D" id="1.20.58.830">
    <property type="match status" value="7"/>
</dbReference>
<dbReference type="Pfam" id="PF22672">
    <property type="entry name" value="DBL_C"/>
    <property type="match status" value="4"/>
</dbReference>
<dbReference type="VEuPathDB" id="PlasmoDB:PfNF166_000017900"/>
<dbReference type="Gene3D" id="1.20.58.1930">
    <property type="match status" value="2"/>
</dbReference>
<dbReference type="FunFam" id="1.20.58.830:FF:000021">
    <property type="entry name" value="Erythrocyte membrane protein 1, PfEMP1"/>
    <property type="match status" value="1"/>
</dbReference>
<dbReference type="Pfam" id="PF03011">
    <property type="entry name" value="PFEMP"/>
    <property type="match status" value="2"/>
</dbReference>
<protein>
    <submittedName>
        <fullName evidence="7">Erythrocyte membrane protein 1</fullName>
    </submittedName>
</protein>
<dbReference type="VEuPathDB" id="PlasmoDB:PfGA01_010005600"/>
<reference evidence="7" key="1">
    <citation type="journal article" date="2016" name="EMBO Mol. Med.">
        <title>Plasmodium falciparum var genes expressed in children with severe malaria encode CIDRalpha1 domains.</title>
        <authorList>
            <person name="Jespersen J.S."/>
            <person name="Wang C.W."/>
            <person name="Mkumbaye S.I."/>
            <person name="Minja D.T."/>
            <person name="Petersen B."/>
            <person name="Turner L."/>
            <person name="Petersen J.E."/>
            <person name="Lusingu J.P."/>
            <person name="Theander T.G."/>
            <person name="Lavstsen T."/>
        </authorList>
    </citation>
    <scope>NUCLEOTIDE SEQUENCE</scope>
    <source>
        <strain evidence="7">1733-3</strain>
    </source>
</reference>
<dbReference type="VEuPathDB" id="PlasmoDB:PfKH01_060039600"/>
<dbReference type="FunFam" id="1.20.58.1930:FF:000001">
    <property type="entry name" value="Erythrocyte membrane protein 1, PfEMP1"/>
    <property type="match status" value="1"/>
</dbReference>
<dbReference type="EMBL" id="KX154835">
    <property type="protein sequence ID" value="ANJ20955.1"/>
    <property type="molecule type" value="Genomic_DNA"/>
</dbReference>
<dbReference type="VEuPathDB" id="PlasmoDB:PfGN01_010019800"/>
<dbReference type="VEuPathDB" id="PlasmoDB:Pf7G8_120005400"/>
<feature type="domain" description="Duffy-antigen binding" evidence="4">
    <location>
        <begin position="641"/>
        <end position="833"/>
    </location>
</feature>
<dbReference type="VEuPathDB" id="PlasmoDB:PfNF54_040005900"/>
<dbReference type="VEuPathDB" id="PlasmoDB:PfKE01_060038300"/>
<dbReference type="InterPro" id="IPR054595">
    <property type="entry name" value="DBL_C"/>
</dbReference>
<dbReference type="GO" id="GO:0016020">
    <property type="term" value="C:membrane"/>
    <property type="evidence" value="ECO:0007669"/>
    <property type="project" value="InterPro"/>
</dbReference>
<feature type="compositionally biased region" description="Acidic residues" evidence="2">
    <location>
        <begin position="2066"/>
        <end position="2078"/>
    </location>
</feature>